<dbReference type="Pfam" id="PF02204">
    <property type="entry name" value="VPS9"/>
    <property type="match status" value="1"/>
</dbReference>
<name>A0A8K0GWB4_9ROSA</name>
<dbReference type="InterPro" id="IPR045046">
    <property type="entry name" value="Vps9-like"/>
</dbReference>
<dbReference type="EMBL" id="VOIH02000008">
    <property type="protein sequence ID" value="KAF3440949.1"/>
    <property type="molecule type" value="Genomic_DNA"/>
</dbReference>
<evidence type="ECO:0000256" key="1">
    <source>
        <dbReference type="SAM" id="MobiDB-lite"/>
    </source>
</evidence>
<dbReference type="Gene3D" id="1.20.1050.80">
    <property type="entry name" value="VPS9 domain"/>
    <property type="match status" value="1"/>
</dbReference>
<dbReference type="InterPro" id="IPR003123">
    <property type="entry name" value="VPS9"/>
</dbReference>
<dbReference type="GO" id="GO:0005829">
    <property type="term" value="C:cytosol"/>
    <property type="evidence" value="ECO:0007669"/>
    <property type="project" value="TreeGrafter"/>
</dbReference>
<feature type="region of interest" description="Disordered" evidence="1">
    <location>
        <begin position="274"/>
        <end position="307"/>
    </location>
</feature>
<sequence>MEASSASTPSSSVIFYDFLDRMRNPASLDLVRSIKSFIVSFSFYASNPENDSKKVQEFLTTMENTIRDHPLWADATDEEVDSAMEGLEKYVMTKLFSRTFPSSPGDTKLDLEISEKVNLLQSFLKPEHLDIPLVLRNDASWLLAEKELQKINAFKAPREKLLCIMNCCKVISNSLLSAAVSEDHELAGADDFLPVLIYVTIKTNPPQLHSNLRFIQLYRRQAKLVSEAAFYFTNLVSAKTFIVELNAKSLSIDEIEFEESMQAARLTKESIPNESFSTQEVMSTSQGHTDPSTSARRREKQTDGGLNYPYMEAEAGELTVKDVESLLTLYKDVVTKYTTMCRIVRSSSKTESCAPHLEGTTDLLTQTESDTENTNHKGV</sequence>
<dbReference type="GO" id="GO:0031267">
    <property type="term" value="F:small GTPase binding"/>
    <property type="evidence" value="ECO:0007669"/>
    <property type="project" value="TreeGrafter"/>
</dbReference>
<keyword evidence="4" id="KW-1185">Reference proteome</keyword>
<comment type="caution">
    <text evidence="3">The sequence shown here is derived from an EMBL/GenBank/DDBJ whole genome shotgun (WGS) entry which is preliminary data.</text>
</comment>
<dbReference type="GO" id="GO:0030139">
    <property type="term" value="C:endocytic vesicle"/>
    <property type="evidence" value="ECO:0007669"/>
    <property type="project" value="TreeGrafter"/>
</dbReference>
<evidence type="ECO:0000313" key="3">
    <source>
        <dbReference type="EMBL" id="KAF3440949.1"/>
    </source>
</evidence>
<evidence type="ECO:0000313" key="4">
    <source>
        <dbReference type="Proteomes" id="UP000796880"/>
    </source>
</evidence>
<dbReference type="GO" id="GO:0016192">
    <property type="term" value="P:vesicle-mediated transport"/>
    <property type="evidence" value="ECO:0007669"/>
    <property type="project" value="InterPro"/>
</dbReference>
<dbReference type="SMART" id="SM00167">
    <property type="entry name" value="VPS9"/>
    <property type="match status" value="1"/>
</dbReference>
<dbReference type="PANTHER" id="PTHR23101">
    <property type="entry name" value="RAB GDP/GTP EXCHANGE FACTOR"/>
    <property type="match status" value="1"/>
</dbReference>
<dbReference type="SUPFAM" id="SSF109993">
    <property type="entry name" value="VPS9 domain"/>
    <property type="match status" value="1"/>
</dbReference>
<dbReference type="Gene3D" id="1.10.246.120">
    <property type="match status" value="1"/>
</dbReference>
<dbReference type="InterPro" id="IPR041545">
    <property type="entry name" value="DUF5601"/>
</dbReference>
<accession>A0A8K0GWB4</accession>
<dbReference type="Proteomes" id="UP000796880">
    <property type="component" value="Unassembled WGS sequence"/>
</dbReference>
<dbReference type="GO" id="GO:0005085">
    <property type="term" value="F:guanyl-nucleotide exchange factor activity"/>
    <property type="evidence" value="ECO:0007669"/>
    <property type="project" value="InterPro"/>
</dbReference>
<dbReference type="InterPro" id="IPR037191">
    <property type="entry name" value="VPS9_dom_sf"/>
</dbReference>
<proteinExistence type="predicted"/>
<feature type="domain" description="VPS9" evidence="2">
    <location>
        <begin position="107"/>
        <end position="251"/>
    </location>
</feature>
<feature type="compositionally biased region" description="Polar residues" evidence="1">
    <location>
        <begin position="274"/>
        <end position="294"/>
    </location>
</feature>
<gene>
    <name evidence="3" type="ORF">FNV43_RR19235</name>
</gene>
<evidence type="ECO:0000259" key="2">
    <source>
        <dbReference type="PROSITE" id="PS51205"/>
    </source>
</evidence>
<dbReference type="AlphaFoldDB" id="A0A8K0GWB4"/>
<dbReference type="PANTHER" id="PTHR23101:SF63">
    <property type="entry name" value="VACUOLAR PROTEIN SORTING-ASSOCIATED PROTEIN 9A-LIKE ISOFORM X1"/>
    <property type="match status" value="1"/>
</dbReference>
<reference evidence="3" key="1">
    <citation type="submission" date="2020-03" db="EMBL/GenBank/DDBJ databases">
        <title>A high-quality chromosome-level genome assembly of a woody plant with both climbing and erect habits, Rhamnella rubrinervis.</title>
        <authorList>
            <person name="Lu Z."/>
            <person name="Yang Y."/>
            <person name="Zhu X."/>
            <person name="Sun Y."/>
        </authorList>
    </citation>
    <scope>NUCLEOTIDE SEQUENCE</scope>
    <source>
        <strain evidence="3">BYM</strain>
        <tissue evidence="3">Leaf</tissue>
    </source>
</reference>
<protein>
    <recommendedName>
        <fullName evidence="2">VPS9 domain-containing protein</fullName>
    </recommendedName>
</protein>
<organism evidence="3 4">
    <name type="scientific">Rhamnella rubrinervis</name>
    <dbReference type="NCBI Taxonomy" id="2594499"/>
    <lineage>
        <taxon>Eukaryota</taxon>
        <taxon>Viridiplantae</taxon>
        <taxon>Streptophyta</taxon>
        <taxon>Embryophyta</taxon>
        <taxon>Tracheophyta</taxon>
        <taxon>Spermatophyta</taxon>
        <taxon>Magnoliopsida</taxon>
        <taxon>eudicotyledons</taxon>
        <taxon>Gunneridae</taxon>
        <taxon>Pentapetalae</taxon>
        <taxon>rosids</taxon>
        <taxon>fabids</taxon>
        <taxon>Rosales</taxon>
        <taxon>Rhamnaceae</taxon>
        <taxon>rhamnoid group</taxon>
        <taxon>Rhamneae</taxon>
        <taxon>Rhamnella</taxon>
    </lineage>
</organism>
<dbReference type="PROSITE" id="PS51205">
    <property type="entry name" value="VPS9"/>
    <property type="match status" value="1"/>
</dbReference>
<feature type="region of interest" description="Disordered" evidence="1">
    <location>
        <begin position="348"/>
        <end position="379"/>
    </location>
</feature>
<dbReference type="OrthoDB" id="300289at2759"/>
<dbReference type="Pfam" id="PF18151">
    <property type="entry name" value="DUF5601"/>
    <property type="match status" value="1"/>
</dbReference>